<evidence type="ECO:0000256" key="1">
    <source>
        <dbReference type="ARBA" id="ARBA00004442"/>
    </source>
</evidence>
<sequence length="775" mass="84303">MKTNYRNLTVRVLNLAVQGALVAMFAIPAVAMAEGEDDVAALTNPTNYLEIGVENTSRSSAKFGEYNGLNKKGVDAIGNFGISGGDAYGQGSGTMRWGVTGTDLGTTSRELGATMSNQGTWDLRIKYDELQHNITDTYQTPYQGSMGGNNFVLPTGFGTVANTFTSLTAPQIATIHNVDIDTKRKNTSFSAGYHFNPQWDLKFDFNHLDQSGAKLMGFASDALGGATGERIAILPNPTDYTTDTVNLALNWVGDKRHLTVSYFGSFFKDNYNAVTWTTFAGANVTDSMSTPPSNQFHQFNLTGGFVISSATKLAGGLSYGRNTQNDSFAGTFTTVGALTTVPVLPVNSLNGLVVTTHADLKLTNQTTKDLVLSAGLKYNERDNRTPSNLYRFDDLGTTSQALTGTANQVVFNTPMSHRRTQLELGGDYRIDKRQSLHLGYEYERISRWCNNSVASSALLTSAAAQAYYALGGTGCAQVPENKENKVVMGYRLRANEDVSFNAGYTYSRRKADINSSFYNPMQALSAGFENFGYVAFFDASRKEHHLKAGANWQATEKLELGLNGRYTKDSYDDSTLGVQDGHAASINLDATYAYSENNSVSAYASWQDRERKILSSNLAGSPTNASAIQAAENMWTNDLIDRNDTLGIGAKQKGLMGGRLQLAEDVTYSHSTTSYSTALVAPFTLATCTATSNLSCGSLPDIKSELLQFKFTGSYQVSKPGKVVAGYMYQRLKSNDFFFNAYQTGYTPTGVLPTNQQAPNYSVNALFVAYNYTFR</sequence>
<dbReference type="Gene3D" id="2.40.170.20">
    <property type="entry name" value="TonB-dependent receptor, beta-barrel domain"/>
    <property type="match status" value="1"/>
</dbReference>
<name>A0A6F8VCL2_9PROT</name>
<dbReference type="RefSeq" id="WP_173064037.1">
    <property type="nucleotide sequence ID" value="NZ_AP022853.1"/>
</dbReference>
<dbReference type="EMBL" id="AP022853">
    <property type="protein sequence ID" value="BCB27070.1"/>
    <property type="molecule type" value="Genomic_DNA"/>
</dbReference>
<evidence type="ECO:0000313" key="5">
    <source>
        <dbReference type="EMBL" id="BCB27070.1"/>
    </source>
</evidence>
<evidence type="ECO:0000256" key="2">
    <source>
        <dbReference type="ARBA" id="ARBA00023136"/>
    </source>
</evidence>
<reference evidence="6" key="1">
    <citation type="submission" date="2020-03" db="EMBL/GenBank/DDBJ databases">
        <title>Complete genome sequence of sulfur-oxidizing bacterium skT11.</title>
        <authorList>
            <person name="Kanda M."/>
            <person name="Kojima H."/>
            <person name="Fukui M."/>
        </authorList>
    </citation>
    <scope>NUCLEOTIDE SEQUENCE [LARGE SCALE GENOMIC DNA]</scope>
    <source>
        <strain evidence="6">skT11</strain>
    </source>
</reference>
<dbReference type="Proteomes" id="UP000502260">
    <property type="component" value="Chromosome"/>
</dbReference>
<protein>
    <submittedName>
        <fullName evidence="5">Membrane protein</fullName>
    </submittedName>
</protein>
<dbReference type="KEGG" id="slac:SKTS_19560"/>
<evidence type="ECO:0000313" key="6">
    <source>
        <dbReference type="Proteomes" id="UP000502260"/>
    </source>
</evidence>
<evidence type="ECO:0000256" key="3">
    <source>
        <dbReference type="ARBA" id="ARBA00023237"/>
    </source>
</evidence>
<keyword evidence="4" id="KW-0732">Signal</keyword>
<gene>
    <name evidence="5" type="primary">mtrB</name>
    <name evidence="5" type="ORF">SKTS_19560</name>
</gene>
<proteinExistence type="predicted"/>
<dbReference type="GO" id="GO:0009279">
    <property type="term" value="C:cell outer membrane"/>
    <property type="evidence" value="ECO:0007669"/>
    <property type="project" value="UniProtKB-SubCell"/>
</dbReference>
<comment type="subcellular location">
    <subcellularLocation>
        <location evidence="1">Cell outer membrane</location>
    </subcellularLocation>
</comment>
<organism evidence="5 6">
    <name type="scientific">Sulfurimicrobium lacus</name>
    <dbReference type="NCBI Taxonomy" id="2715678"/>
    <lineage>
        <taxon>Bacteria</taxon>
        <taxon>Pseudomonadati</taxon>
        <taxon>Pseudomonadota</taxon>
        <taxon>Betaproteobacteria</taxon>
        <taxon>Nitrosomonadales</taxon>
        <taxon>Sulfuricellaceae</taxon>
        <taxon>Sulfurimicrobium</taxon>
    </lineage>
</organism>
<dbReference type="AlphaFoldDB" id="A0A6F8VCL2"/>
<feature type="chain" id="PRO_5026044336" evidence="4">
    <location>
        <begin position="34"/>
        <end position="775"/>
    </location>
</feature>
<feature type="signal peptide" evidence="4">
    <location>
        <begin position="1"/>
        <end position="33"/>
    </location>
</feature>
<keyword evidence="2" id="KW-0472">Membrane</keyword>
<dbReference type="InterPro" id="IPR020016">
    <property type="entry name" value="Decahaem-assoc_OM_MtrB/PioB"/>
</dbReference>
<evidence type="ECO:0000256" key="4">
    <source>
        <dbReference type="SAM" id="SignalP"/>
    </source>
</evidence>
<keyword evidence="6" id="KW-1185">Reference proteome</keyword>
<keyword evidence="3" id="KW-0998">Cell outer membrane</keyword>
<dbReference type="NCBIfam" id="TIGR03509">
    <property type="entry name" value="OMP_MtrB_PioB"/>
    <property type="match status" value="1"/>
</dbReference>
<dbReference type="SUPFAM" id="SSF56935">
    <property type="entry name" value="Porins"/>
    <property type="match status" value="2"/>
</dbReference>
<dbReference type="InterPro" id="IPR036942">
    <property type="entry name" value="Beta-barrel_TonB_sf"/>
</dbReference>
<accession>A0A6F8VCL2</accession>
<dbReference type="Pfam" id="PF11854">
    <property type="entry name" value="MtrB_PioB"/>
    <property type="match status" value="1"/>
</dbReference>